<accession>A0ABX1E9H9</accession>
<evidence type="ECO:0000313" key="3">
    <source>
        <dbReference type="Proteomes" id="UP000787635"/>
    </source>
</evidence>
<name>A0ABX1E9H9_9PROT</name>
<feature type="region of interest" description="Disordered" evidence="1">
    <location>
        <begin position="68"/>
        <end position="90"/>
    </location>
</feature>
<proteinExistence type="predicted"/>
<reference evidence="2 3" key="1">
    <citation type="submission" date="2020-03" db="EMBL/GenBank/DDBJ databases">
        <title>Roseomonas selenitidurans sp. nov. isolated from urban soil.</title>
        <authorList>
            <person name="Liu H."/>
        </authorList>
    </citation>
    <scope>NUCLEOTIDE SEQUENCE [LARGE SCALE GENOMIC DNA]</scope>
    <source>
        <strain evidence="2 3">BU-1</strain>
    </source>
</reference>
<evidence type="ECO:0000313" key="2">
    <source>
        <dbReference type="EMBL" id="NKC32167.1"/>
    </source>
</evidence>
<dbReference type="Proteomes" id="UP000787635">
    <property type="component" value="Unassembled WGS sequence"/>
</dbReference>
<dbReference type="RefSeq" id="WP_168031966.1">
    <property type="nucleotide sequence ID" value="NZ_JAAVNE010000023.1"/>
</dbReference>
<keyword evidence="3" id="KW-1185">Reference proteome</keyword>
<dbReference type="EMBL" id="JAAVNE010000023">
    <property type="protein sequence ID" value="NKC32167.1"/>
    <property type="molecule type" value="Genomic_DNA"/>
</dbReference>
<comment type="caution">
    <text evidence="2">The sequence shown here is derived from an EMBL/GenBank/DDBJ whole genome shotgun (WGS) entry which is preliminary data.</text>
</comment>
<protein>
    <submittedName>
        <fullName evidence="2">LamG domain-containing protein</fullName>
    </submittedName>
</protein>
<sequence>MIATLGALAPPWRTLVARGVLLAPLALARAQVAAHSTSLAEVGLGLLEHGADTPRFTGAARRLLVEGQRTNGLPNPRAEGAAEGSPGTLPTGWALSASAPSLSRTVTPVTVAGMAGVSIRWFGTAAATASLILDFEPNASSIVAAPDQRWAASVTLARSIAVAAPPTNLRCAGRATAGALVTGNSFTVEVAPGADAARFALPFLLTSAGTIARVNGGIQYLCESGVAYDWTDTYLLPQLELGPFASTPILPPIGTPSASTRGADLVSASLGSLGIGTSGACTILWSGVIPQAAPAAHSLRLFQVDNGGDTQVFGVRVSASTSNLSLYRYAAGGLSDAAATAMTPGDPVRVAVSVAGDGTAACSINGGSVTTVTGGPAAGLTTIRLGNSAAGTTPLAGDVAHFRVLPHAVSSAMLPALAAALPL</sequence>
<gene>
    <name evidence="2" type="ORF">HEQ75_14985</name>
</gene>
<organism evidence="2 3">
    <name type="scientific">Falsiroseomonas selenitidurans</name>
    <dbReference type="NCBI Taxonomy" id="2716335"/>
    <lineage>
        <taxon>Bacteria</taxon>
        <taxon>Pseudomonadati</taxon>
        <taxon>Pseudomonadota</taxon>
        <taxon>Alphaproteobacteria</taxon>
        <taxon>Acetobacterales</taxon>
        <taxon>Roseomonadaceae</taxon>
        <taxon>Falsiroseomonas</taxon>
    </lineage>
</organism>
<evidence type="ECO:0000256" key="1">
    <source>
        <dbReference type="SAM" id="MobiDB-lite"/>
    </source>
</evidence>